<proteinExistence type="inferred from homology"/>
<keyword evidence="7" id="KW-0325">Glycoprotein</keyword>
<dbReference type="FunFam" id="3.90.70.80:FF:000001">
    <property type="entry name" value="OTU domain-containing protein"/>
    <property type="match status" value="1"/>
</dbReference>
<evidence type="ECO:0000259" key="11">
    <source>
        <dbReference type="PROSITE" id="PS50802"/>
    </source>
</evidence>
<gene>
    <name evidence="13" type="primary">XTHB</name>
    <name evidence="13" type="ORF">QJS10_CPA16g00750</name>
</gene>
<dbReference type="CDD" id="cd22751">
    <property type="entry name" value="OTU_plant_OTU9-like"/>
    <property type="match status" value="1"/>
</dbReference>
<dbReference type="InterPro" id="IPR010713">
    <property type="entry name" value="XET_C"/>
</dbReference>
<dbReference type="FunFam" id="2.60.120.200:FF:000025">
    <property type="entry name" value="Xyloglucan endotransglucosylase/hydrolase"/>
    <property type="match status" value="1"/>
</dbReference>
<reference evidence="13" key="1">
    <citation type="journal article" date="2023" name="Nat. Commun.">
        <title>Diploid and tetraploid genomes of Acorus and the evolution of monocots.</title>
        <authorList>
            <person name="Ma L."/>
            <person name="Liu K.W."/>
            <person name="Li Z."/>
            <person name="Hsiao Y.Y."/>
            <person name="Qi Y."/>
            <person name="Fu T."/>
            <person name="Tang G.D."/>
            <person name="Zhang D."/>
            <person name="Sun W.H."/>
            <person name="Liu D.K."/>
            <person name="Li Y."/>
            <person name="Chen G.Z."/>
            <person name="Liu X.D."/>
            <person name="Liao X.Y."/>
            <person name="Jiang Y.T."/>
            <person name="Yu X."/>
            <person name="Hao Y."/>
            <person name="Huang J."/>
            <person name="Zhao X.W."/>
            <person name="Ke S."/>
            <person name="Chen Y.Y."/>
            <person name="Wu W.L."/>
            <person name="Hsu J.L."/>
            <person name="Lin Y.F."/>
            <person name="Huang M.D."/>
            <person name="Li C.Y."/>
            <person name="Huang L."/>
            <person name="Wang Z.W."/>
            <person name="Zhao X."/>
            <person name="Zhong W.Y."/>
            <person name="Peng D.H."/>
            <person name="Ahmad S."/>
            <person name="Lan S."/>
            <person name="Zhang J.S."/>
            <person name="Tsai W.C."/>
            <person name="Van de Peer Y."/>
            <person name="Liu Z.J."/>
        </authorList>
    </citation>
    <scope>NUCLEOTIDE SEQUENCE</scope>
    <source>
        <strain evidence="13">CP</strain>
    </source>
</reference>
<feature type="domain" description="GH16" evidence="12">
    <location>
        <begin position="235"/>
        <end position="432"/>
    </location>
</feature>
<evidence type="ECO:0000256" key="2">
    <source>
        <dbReference type="ARBA" id="ARBA00010407"/>
    </source>
</evidence>
<evidence type="ECO:0000256" key="5">
    <source>
        <dbReference type="ARBA" id="ARBA00022801"/>
    </source>
</evidence>
<dbReference type="InterPro" id="IPR000757">
    <property type="entry name" value="Beta-glucanase-like"/>
</dbReference>
<dbReference type="PROSITE" id="PS51762">
    <property type="entry name" value="GH16_2"/>
    <property type="match status" value="1"/>
</dbReference>
<evidence type="ECO:0000256" key="7">
    <source>
        <dbReference type="ARBA" id="ARBA00023180"/>
    </source>
</evidence>
<dbReference type="PROSITE" id="PS50802">
    <property type="entry name" value="OTU"/>
    <property type="match status" value="1"/>
</dbReference>
<evidence type="ECO:0000256" key="6">
    <source>
        <dbReference type="ARBA" id="ARBA00023157"/>
    </source>
</evidence>
<evidence type="ECO:0000313" key="13">
    <source>
        <dbReference type="EMBL" id="KAK1294318.1"/>
    </source>
</evidence>
<keyword evidence="5" id="KW-0378">Hydrolase</keyword>
<keyword evidence="4" id="KW-0833">Ubl conjugation pathway</keyword>
<comment type="catalytic activity">
    <reaction evidence="9">
        <text>breaks a beta-(1-&gt;4) bond in the backbone of a xyloglucan and transfers the xyloglucanyl segment on to O-4 of the non-reducing terminal glucose residue of an acceptor, which can be a xyloglucan or an oligosaccharide of xyloglucan.</text>
        <dbReference type="EC" id="2.4.1.207"/>
    </reaction>
</comment>
<dbReference type="Pfam" id="PF00722">
    <property type="entry name" value="Glyco_hydro_16"/>
    <property type="match status" value="1"/>
</dbReference>
<dbReference type="InterPro" id="IPR013320">
    <property type="entry name" value="ConA-like_dom_sf"/>
</dbReference>
<dbReference type="PROSITE" id="PS01034">
    <property type="entry name" value="GH16_1"/>
    <property type="match status" value="1"/>
</dbReference>
<evidence type="ECO:0000256" key="4">
    <source>
        <dbReference type="ARBA" id="ARBA00022786"/>
    </source>
</evidence>
<accession>A0AAV9D179</accession>
<dbReference type="GO" id="GO:0048046">
    <property type="term" value="C:apoplast"/>
    <property type="evidence" value="ECO:0007669"/>
    <property type="project" value="InterPro"/>
</dbReference>
<feature type="region of interest" description="Disordered" evidence="10">
    <location>
        <begin position="1"/>
        <end position="20"/>
    </location>
</feature>
<dbReference type="GO" id="GO:0004843">
    <property type="term" value="F:cysteine-type deubiquitinase activity"/>
    <property type="evidence" value="ECO:0007669"/>
    <property type="project" value="UniProtKB-EC"/>
</dbReference>
<feature type="domain" description="OTU" evidence="11">
    <location>
        <begin position="86"/>
        <end position="210"/>
    </location>
</feature>
<dbReference type="GO" id="GO:0016762">
    <property type="term" value="F:xyloglucan:xyloglucosyl transferase activity"/>
    <property type="evidence" value="ECO:0007669"/>
    <property type="project" value="UniProtKB-EC"/>
</dbReference>
<evidence type="ECO:0000256" key="8">
    <source>
        <dbReference type="ARBA" id="ARBA00023295"/>
    </source>
</evidence>
<evidence type="ECO:0000256" key="10">
    <source>
        <dbReference type="SAM" id="MobiDB-lite"/>
    </source>
</evidence>
<dbReference type="GO" id="GO:0042546">
    <property type="term" value="P:cell wall biogenesis"/>
    <property type="evidence" value="ECO:0007669"/>
    <property type="project" value="InterPro"/>
</dbReference>
<dbReference type="EMBL" id="JAUJYO010000016">
    <property type="protein sequence ID" value="KAK1294318.1"/>
    <property type="molecule type" value="Genomic_DNA"/>
</dbReference>
<evidence type="ECO:0000256" key="9">
    <source>
        <dbReference type="ARBA" id="ARBA00034022"/>
    </source>
</evidence>
<dbReference type="SUPFAM" id="SSF49899">
    <property type="entry name" value="Concanavalin A-like lectins/glucanases"/>
    <property type="match status" value="1"/>
</dbReference>
<protein>
    <submittedName>
        <fullName evidence="13">Xyloglucan endotransglucosylase/hydrolase protein B</fullName>
    </submittedName>
</protein>
<dbReference type="GO" id="GO:0004553">
    <property type="term" value="F:hydrolase activity, hydrolyzing O-glycosyl compounds"/>
    <property type="evidence" value="ECO:0007669"/>
    <property type="project" value="InterPro"/>
</dbReference>
<dbReference type="Pfam" id="PF02338">
    <property type="entry name" value="OTU"/>
    <property type="match status" value="1"/>
</dbReference>
<dbReference type="InterPro" id="IPR044791">
    <property type="entry name" value="Beta-glucanase/XTH"/>
</dbReference>
<organism evidence="13 14">
    <name type="scientific">Acorus calamus</name>
    <name type="common">Sweet flag</name>
    <dbReference type="NCBI Taxonomy" id="4465"/>
    <lineage>
        <taxon>Eukaryota</taxon>
        <taxon>Viridiplantae</taxon>
        <taxon>Streptophyta</taxon>
        <taxon>Embryophyta</taxon>
        <taxon>Tracheophyta</taxon>
        <taxon>Spermatophyta</taxon>
        <taxon>Magnoliopsida</taxon>
        <taxon>Liliopsida</taxon>
        <taxon>Acoraceae</taxon>
        <taxon>Acorus</taxon>
    </lineage>
</organism>
<dbReference type="PANTHER" id="PTHR31062">
    <property type="entry name" value="XYLOGLUCAN ENDOTRANSGLUCOSYLASE/HYDROLASE PROTEIN 8-RELATED"/>
    <property type="match status" value="1"/>
</dbReference>
<dbReference type="GO" id="GO:0010411">
    <property type="term" value="P:xyloglucan metabolic process"/>
    <property type="evidence" value="ECO:0007669"/>
    <property type="project" value="InterPro"/>
</dbReference>
<evidence type="ECO:0000256" key="3">
    <source>
        <dbReference type="ARBA" id="ARBA00022679"/>
    </source>
</evidence>
<evidence type="ECO:0000259" key="12">
    <source>
        <dbReference type="PROSITE" id="PS51762"/>
    </source>
</evidence>
<dbReference type="SUPFAM" id="SSF54001">
    <property type="entry name" value="Cysteine proteinases"/>
    <property type="match status" value="1"/>
</dbReference>
<dbReference type="Proteomes" id="UP001180020">
    <property type="component" value="Unassembled WGS sequence"/>
</dbReference>
<dbReference type="InterPro" id="IPR038765">
    <property type="entry name" value="Papain-like_cys_pep_sf"/>
</dbReference>
<comment type="similarity">
    <text evidence="2">Belongs to the peptidase C85 family.</text>
</comment>
<dbReference type="AlphaFoldDB" id="A0AAV9D179"/>
<reference evidence="13" key="2">
    <citation type="submission" date="2023-06" db="EMBL/GenBank/DDBJ databases">
        <authorList>
            <person name="Ma L."/>
            <person name="Liu K.-W."/>
            <person name="Li Z."/>
            <person name="Hsiao Y.-Y."/>
            <person name="Qi Y."/>
            <person name="Fu T."/>
            <person name="Tang G."/>
            <person name="Zhang D."/>
            <person name="Sun W.-H."/>
            <person name="Liu D.-K."/>
            <person name="Li Y."/>
            <person name="Chen G.-Z."/>
            <person name="Liu X.-D."/>
            <person name="Liao X.-Y."/>
            <person name="Jiang Y.-T."/>
            <person name="Yu X."/>
            <person name="Hao Y."/>
            <person name="Huang J."/>
            <person name="Zhao X.-W."/>
            <person name="Ke S."/>
            <person name="Chen Y.-Y."/>
            <person name="Wu W.-L."/>
            <person name="Hsu J.-L."/>
            <person name="Lin Y.-F."/>
            <person name="Huang M.-D."/>
            <person name="Li C.-Y."/>
            <person name="Huang L."/>
            <person name="Wang Z.-W."/>
            <person name="Zhao X."/>
            <person name="Zhong W.-Y."/>
            <person name="Peng D.-H."/>
            <person name="Ahmad S."/>
            <person name="Lan S."/>
            <person name="Zhang J.-S."/>
            <person name="Tsai W.-C."/>
            <person name="Van De Peer Y."/>
            <person name="Liu Z.-J."/>
        </authorList>
    </citation>
    <scope>NUCLEOTIDE SEQUENCE</scope>
    <source>
        <strain evidence="13">CP</strain>
        <tissue evidence="13">Leaves</tissue>
    </source>
</reference>
<keyword evidence="8" id="KW-0326">Glycosidase</keyword>
<evidence type="ECO:0000313" key="14">
    <source>
        <dbReference type="Proteomes" id="UP001180020"/>
    </source>
</evidence>
<dbReference type="InterPro" id="IPR008263">
    <property type="entry name" value="GH16_AS"/>
</dbReference>
<name>A0AAV9D179_ACOCL</name>
<dbReference type="CDD" id="cd02176">
    <property type="entry name" value="GH16_XET"/>
    <property type="match status" value="1"/>
</dbReference>
<keyword evidence="14" id="KW-1185">Reference proteome</keyword>
<evidence type="ECO:0000256" key="1">
    <source>
        <dbReference type="ARBA" id="ARBA00000707"/>
    </source>
</evidence>
<comment type="catalytic activity">
    <reaction evidence="1">
        <text>Thiol-dependent hydrolysis of ester, thioester, amide, peptide and isopeptide bonds formed by the C-terminal Gly of ubiquitin (a 76-residue protein attached to proteins as an intracellular targeting signal).</text>
        <dbReference type="EC" id="3.4.19.12"/>
    </reaction>
</comment>
<keyword evidence="3" id="KW-0808">Transferase</keyword>
<dbReference type="InterPro" id="IPR003323">
    <property type="entry name" value="OTU_dom"/>
</dbReference>
<sequence length="505" mass="58696">MAHTTLVEGECSSSTSLSSQQEIEDDRMIAVVLSEEYAQLDGAVGRRLASLSSIPHVPRINTYIPDLNDATLDHHRLLQRLNAHGLYEVKVSGDGNCQFRALSDQMFRSPEYHKHVRKEIVKQLKDFRTLYEGYVPMQYKRYYKKMAKAGEWGDHVTLQAAADKFGAKICLLTSFRDTCFVEIIPRNQTPQKEFWLSFWSEVHYNSLYELREMASFTILRCLSLLLLSCIAMAAPPRRPIDVPFQRNYVPTWANDHIKYINAGNELQLSLDKYTGTGFQSKGSYLFGHFSMQIKMVPGDSAGTVTAFYLSSQNSEHDEIDFEFLGNRTGQPYIVQTNVFTGGKGDREQRIYLWFDPTKAYHTYSVLWNMYQIVFFVDDYPIRIFKNSKDLGVRFPFNQPMKIYSSLWNADDWATRGGLEKTDWSKAPFVASYKGFHIDGCEASVEQKFCATQGRRWWDQREFQDLDGLQYRKLAWVRQRYTIYNYCTDRSRIPTMPAECRRDRDV</sequence>
<dbReference type="Pfam" id="PF06955">
    <property type="entry name" value="XET_C"/>
    <property type="match status" value="1"/>
</dbReference>
<dbReference type="Gene3D" id="2.60.120.200">
    <property type="match status" value="1"/>
</dbReference>
<dbReference type="InterPro" id="IPR016455">
    <property type="entry name" value="XTH"/>
</dbReference>
<keyword evidence="6" id="KW-1015">Disulfide bond</keyword>
<comment type="caution">
    <text evidence="13">The sequence shown here is derived from an EMBL/GenBank/DDBJ whole genome shotgun (WGS) entry which is preliminary data.</text>
</comment>
<dbReference type="Gene3D" id="3.90.70.80">
    <property type="match status" value="1"/>
</dbReference>